<feature type="compositionally biased region" description="Basic and acidic residues" evidence="1">
    <location>
        <begin position="1"/>
        <end position="15"/>
    </location>
</feature>
<evidence type="ECO:0000313" key="3">
    <source>
        <dbReference type="Proteomes" id="UP000054053"/>
    </source>
</evidence>
<feature type="region of interest" description="Disordered" evidence="1">
    <location>
        <begin position="35"/>
        <end position="57"/>
    </location>
</feature>
<reference evidence="3" key="1">
    <citation type="journal article" date="2016" name="Genome Announc.">
        <title>Genome sequence of Ustilaginoidea virens IPU010, a rice pathogenic fungus causing false smut.</title>
        <authorList>
            <person name="Kumagai T."/>
            <person name="Ishii T."/>
            <person name="Terai G."/>
            <person name="Umemura M."/>
            <person name="Machida M."/>
            <person name="Asai K."/>
        </authorList>
    </citation>
    <scope>NUCLEOTIDE SEQUENCE [LARGE SCALE GENOMIC DNA]</scope>
    <source>
        <strain evidence="3">IPU010</strain>
    </source>
</reference>
<name>A0A1B5KVF9_USTVR</name>
<organism evidence="2 3">
    <name type="scientific">Ustilaginoidea virens</name>
    <name type="common">Rice false smut fungus</name>
    <name type="synonym">Villosiclava virens</name>
    <dbReference type="NCBI Taxonomy" id="1159556"/>
    <lineage>
        <taxon>Eukaryota</taxon>
        <taxon>Fungi</taxon>
        <taxon>Dikarya</taxon>
        <taxon>Ascomycota</taxon>
        <taxon>Pezizomycotina</taxon>
        <taxon>Sordariomycetes</taxon>
        <taxon>Hypocreomycetidae</taxon>
        <taxon>Hypocreales</taxon>
        <taxon>Clavicipitaceae</taxon>
        <taxon>Ustilaginoidea</taxon>
    </lineage>
</organism>
<feature type="region of interest" description="Disordered" evidence="1">
    <location>
        <begin position="1"/>
        <end position="22"/>
    </location>
</feature>
<dbReference type="EMBL" id="BBTG02000015">
    <property type="protein sequence ID" value="GAO14530.1"/>
    <property type="molecule type" value="Genomic_DNA"/>
</dbReference>
<gene>
    <name evidence="2" type="ORF">UVI_02032410</name>
</gene>
<dbReference type="Proteomes" id="UP000054053">
    <property type="component" value="Unassembled WGS sequence"/>
</dbReference>
<sequence>MEESGWEARKQKREGANIPTMPNKVVKTWSRKLLEKPDTAVPHPRSRAAAAGLGQAGSVTKAGLAAL</sequence>
<evidence type="ECO:0000256" key="1">
    <source>
        <dbReference type="SAM" id="MobiDB-lite"/>
    </source>
</evidence>
<dbReference type="AlphaFoldDB" id="A0A1B5KVF9"/>
<protein>
    <submittedName>
        <fullName evidence="2">Uncharacterized protein</fullName>
    </submittedName>
</protein>
<comment type="caution">
    <text evidence="2">The sequence shown here is derived from an EMBL/GenBank/DDBJ whole genome shotgun (WGS) entry which is preliminary data.</text>
</comment>
<accession>A0A1B5KVF9</accession>
<evidence type="ECO:0000313" key="2">
    <source>
        <dbReference type="EMBL" id="GAO14530.1"/>
    </source>
</evidence>
<proteinExistence type="predicted"/>